<dbReference type="RefSeq" id="WP_129888049.1">
    <property type="nucleotide sequence ID" value="NZ_CP035758.1"/>
</dbReference>
<organism evidence="3 4">
    <name type="scientific">Ktedonosporobacter rubrisoli</name>
    <dbReference type="NCBI Taxonomy" id="2509675"/>
    <lineage>
        <taxon>Bacteria</taxon>
        <taxon>Bacillati</taxon>
        <taxon>Chloroflexota</taxon>
        <taxon>Ktedonobacteria</taxon>
        <taxon>Ktedonobacterales</taxon>
        <taxon>Ktedonosporobacteraceae</taxon>
        <taxon>Ktedonosporobacter</taxon>
    </lineage>
</organism>
<evidence type="ECO:0000313" key="4">
    <source>
        <dbReference type="Proteomes" id="UP000290365"/>
    </source>
</evidence>
<keyword evidence="3" id="KW-0378">Hydrolase</keyword>
<evidence type="ECO:0000313" key="3">
    <source>
        <dbReference type="EMBL" id="QBD76985.1"/>
    </source>
</evidence>
<dbReference type="PANTHER" id="PTHR46825:SF15">
    <property type="entry name" value="BETA-LACTAMASE-RELATED DOMAIN-CONTAINING PROTEIN"/>
    <property type="match status" value="1"/>
</dbReference>
<feature type="domain" description="Beta-lactamase-related" evidence="1">
    <location>
        <begin position="16"/>
        <end position="346"/>
    </location>
</feature>
<dbReference type="Gene3D" id="3.40.710.10">
    <property type="entry name" value="DD-peptidase/beta-lactamase superfamily"/>
    <property type="match status" value="1"/>
</dbReference>
<dbReference type="Gene3D" id="2.40.128.600">
    <property type="match status" value="1"/>
</dbReference>
<dbReference type="Pfam" id="PF11954">
    <property type="entry name" value="DUF3471"/>
    <property type="match status" value="1"/>
</dbReference>
<dbReference type="InterPro" id="IPR001466">
    <property type="entry name" value="Beta-lactam-related"/>
</dbReference>
<keyword evidence="4" id="KW-1185">Reference proteome</keyword>
<dbReference type="InterPro" id="IPR050491">
    <property type="entry name" value="AmpC-like"/>
</dbReference>
<dbReference type="SUPFAM" id="SSF56601">
    <property type="entry name" value="beta-lactamase/transpeptidase-like"/>
    <property type="match status" value="1"/>
</dbReference>
<dbReference type="InterPro" id="IPR012338">
    <property type="entry name" value="Beta-lactam/transpept-like"/>
</dbReference>
<dbReference type="KEGG" id="kbs:EPA93_13615"/>
<dbReference type="InterPro" id="IPR021860">
    <property type="entry name" value="Peptidase_S12_Pab87-rel_C"/>
</dbReference>
<name>A0A4P6JP11_KTERU</name>
<dbReference type="GO" id="GO:0016787">
    <property type="term" value="F:hydrolase activity"/>
    <property type="evidence" value="ECO:0007669"/>
    <property type="project" value="UniProtKB-KW"/>
</dbReference>
<dbReference type="Pfam" id="PF00144">
    <property type="entry name" value="Beta-lactamase"/>
    <property type="match status" value="1"/>
</dbReference>
<dbReference type="PANTHER" id="PTHR46825">
    <property type="entry name" value="D-ALANYL-D-ALANINE-CARBOXYPEPTIDASE/ENDOPEPTIDASE AMPH"/>
    <property type="match status" value="1"/>
</dbReference>
<reference evidence="3 4" key="1">
    <citation type="submission" date="2019-01" db="EMBL/GenBank/DDBJ databases">
        <title>Ktedonosporobacter rubrisoli SCAWS-G2.</title>
        <authorList>
            <person name="Huang Y."/>
            <person name="Yan B."/>
        </authorList>
    </citation>
    <scope>NUCLEOTIDE SEQUENCE [LARGE SCALE GENOMIC DNA]</scope>
    <source>
        <strain evidence="3 4">SCAWS-G2</strain>
    </source>
</reference>
<accession>A0A4P6JP11</accession>
<proteinExistence type="predicted"/>
<feature type="domain" description="Peptidase S12 Pab87-related C-terminal" evidence="2">
    <location>
        <begin position="398"/>
        <end position="484"/>
    </location>
</feature>
<protein>
    <submittedName>
        <fullName evidence="3">Serine hydrolase</fullName>
    </submittedName>
</protein>
<dbReference type="Proteomes" id="UP000290365">
    <property type="component" value="Chromosome"/>
</dbReference>
<sequence length="492" mass="55333">MSRATHRERLHGYEEFVDHVMQTWQIPGVAIGIVKDDEVIYARGFGQRDREQGLETTPQSIFAIGSCTKAFVAMSLAMLVDEGKLAWDAPLRNYLPEFKLADSVTSERLTTRDILTHRSGLPGHDALAYNSLVTVKELIGRLPHLEFNKDLRAGWQYNNLLYGVAGYLLEAISGQSWDAFIRQRILEPLGMNSTSFSVQDVQRAADYALPYKTIKGKTQRTRFYPRFNKGTSYDPAGALNSNVEDMTKWLRALLKQSRYGEQRLVSEAQFKQILEPQGIIPIDHYQVGMKYPEEARYCAALGWRVFSYRGHELAQHSGGIDGFTVMTTFLPDDNLGIVVLTNLEFEAVLFPNIFAFNICDRLLGLDELPWNERMLRGSAQALELKKQAQQALTEGQVPGTALSHPLSAYAGQYEHPGYGLLTLTVEGEGLKAFYNDLEYSLTHFHYDAFLAYQSHFDLTLKVSFGTNLAGNIASLAVPLEPEVNPIVFTRLS</sequence>
<dbReference type="AlphaFoldDB" id="A0A4P6JP11"/>
<gene>
    <name evidence="3" type="ORF">EPA93_13615</name>
</gene>
<dbReference type="EMBL" id="CP035758">
    <property type="protein sequence ID" value="QBD76985.1"/>
    <property type="molecule type" value="Genomic_DNA"/>
</dbReference>
<evidence type="ECO:0000259" key="2">
    <source>
        <dbReference type="Pfam" id="PF11954"/>
    </source>
</evidence>
<dbReference type="OrthoDB" id="9797709at2"/>
<evidence type="ECO:0000259" key="1">
    <source>
        <dbReference type="Pfam" id="PF00144"/>
    </source>
</evidence>